<evidence type="ECO:0000313" key="2">
    <source>
        <dbReference type="Proteomes" id="UP000327011"/>
    </source>
</evidence>
<reference evidence="1 2" key="1">
    <citation type="submission" date="2019-09" db="EMBL/GenBank/DDBJ databases">
        <title>Screening of Novel Bioactive Compounds from Soil-Associated.</title>
        <authorList>
            <person name="Gong X."/>
        </authorList>
    </citation>
    <scope>NUCLEOTIDE SEQUENCE [LARGE SCALE GENOMIC DNA]</scope>
    <source>
        <strain evidence="1 2">Gxj-6</strain>
    </source>
</reference>
<comment type="caution">
    <text evidence="1">The sequence shown here is derived from an EMBL/GenBank/DDBJ whole genome shotgun (WGS) entry which is preliminary data.</text>
</comment>
<gene>
    <name evidence="1" type="ORF">F5972_18685</name>
</gene>
<accession>A0A5J5K262</accession>
<keyword evidence="2" id="KW-1185">Reference proteome</keyword>
<dbReference type="Proteomes" id="UP000327011">
    <property type="component" value="Unassembled WGS sequence"/>
</dbReference>
<evidence type="ECO:0000313" key="1">
    <source>
        <dbReference type="EMBL" id="KAA9377641.1"/>
    </source>
</evidence>
<dbReference type="RefSeq" id="WP_150934832.1">
    <property type="nucleotide sequence ID" value="NZ_VYTZ01000006.1"/>
</dbReference>
<organism evidence="1 2">
    <name type="scientific">Microbispora cellulosiformans</name>
    <dbReference type="NCBI Taxonomy" id="2614688"/>
    <lineage>
        <taxon>Bacteria</taxon>
        <taxon>Bacillati</taxon>
        <taxon>Actinomycetota</taxon>
        <taxon>Actinomycetes</taxon>
        <taxon>Streptosporangiales</taxon>
        <taxon>Streptosporangiaceae</taxon>
        <taxon>Microbispora</taxon>
    </lineage>
</organism>
<dbReference type="AlphaFoldDB" id="A0A5J5K262"/>
<sequence>MSGEGYRVLLRTRARSTQLRAKRFTWDQIADVLALDHNVSPLRLYRLAHGRTAAEVVSLVSDLGPAGTASVREARLYDFEAWPAGGRKPPVRIVQTVAAFEKRLYWISPSMLDSKAVMSLVRLRQPREAVAAARRTLAGLDPRFKADRGLALAQYATALTLAREIPEAVARLTEAADIAAQHTSARLAHQITHARAGLQPWAASAHVRALDTTLRAHGLPIT</sequence>
<protein>
    <submittedName>
        <fullName evidence="1">Uncharacterized protein</fullName>
    </submittedName>
</protein>
<name>A0A5J5K262_9ACTN</name>
<dbReference type="EMBL" id="VYTZ01000006">
    <property type="protein sequence ID" value="KAA9377641.1"/>
    <property type="molecule type" value="Genomic_DNA"/>
</dbReference>
<proteinExistence type="predicted"/>